<keyword evidence="1" id="KW-0812">Transmembrane</keyword>
<dbReference type="RefSeq" id="WP_321550891.1">
    <property type="nucleotide sequence ID" value="NZ_JAXIVS010000018.1"/>
</dbReference>
<feature type="transmembrane region" description="Helical" evidence="1">
    <location>
        <begin position="269"/>
        <end position="286"/>
    </location>
</feature>
<keyword evidence="1" id="KW-0472">Membrane</keyword>
<feature type="transmembrane region" description="Helical" evidence="1">
    <location>
        <begin position="292"/>
        <end position="309"/>
    </location>
</feature>
<protein>
    <submittedName>
        <fullName evidence="2">Uncharacterized protein</fullName>
    </submittedName>
</protein>
<name>A0ABU5HG88_9BACT</name>
<gene>
    <name evidence="2" type="ORF">SYV04_37660</name>
</gene>
<keyword evidence="3" id="KW-1185">Reference proteome</keyword>
<organism evidence="2 3">
    <name type="scientific">Hyalangium rubrum</name>
    <dbReference type="NCBI Taxonomy" id="3103134"/>
    <lineage>
        <taxon>Bacteria</taxon>
        <taxon>Pseudomonadati</taxon>
        <taxon>Myxococcota</taxon>
        <taxon>Myxococcia</taxon>
        <taxon>Myxococcales</taxon>
        <taxon>Cystobacterineae</taxon>
        <taxon>Archangiaceae</taxon>
        <taxon>Hyalangium</taxon>
    </lineage>
</organism>
<feature type="transmembrane region" description="Helical" evidence="1">
    <location>
        <begin position="209"/>
        <end position="230"/>
    </location>
</feature>
<evidence type="ECO:0000313" key="3">
    <source>
        <dbReference type="Proteomes" id="UP001291309"/>
    </source>
</evidence>
<accession>A0ABU5HG88</accession>
<dbReference type="Proteomes" id="UP001291309">
    <property type="component" value="Unassembled WGS sequence"/>
</dbReference>
<feature type="transmembrane region" description="Helical" evidence="1">
    <location>
        <begin position="242"/>
        <end position="262"/>
    </location>
</feature>
<comment type="caution">
    <text evidence="2">The sequence shown here is derived from an EMBL/GenBank/DDBJ whole genome shotgun (WGS) entry which is preliminary data.</text>
</comment>
<sequence>MSNDILAAPEPAPTETPWALAQRLVEQGLPAPTVRERLLQAGLPDEDVTTLLRALRLKSVAGPGERRGPAQEPSELGVLVGVVKAGLAANTFLATGETGAGKQALRDLMQVTHGFMGAELVDAPVVLEPMKGAPSAQTAPEAAAFEVADGTPRCRVHPQLPSIGTCPRCGALACYTCAPKKGFSTTGFCAACERHPAVHEDRVRKAARLLGMAVGLEAALLLALMLFAPLLDTFQRSWELPMAFEVALSLPFVALGLAQGLVRHPWPGAAGVILSGGLMLATLFTAQGEVPAELLLLLIAPMAVMLFALERLTTRRKDWREVSGMKAT</sequence>
<evidence type="ECO:0000313" key="2">
    <source>
        <dbReference type="EMBL" id="MDY7232177.1"/>
    </source>
</evidence>
<reference evidence="2 3" key="1">
    <citation type="submission" date="2023-12" db="EMBL/GenBank/DDBJ databases">
        <title>the genome sequence of Hyalangium sp. s54d21.</title>
        <authorList>
            <person name="Zhang X."/>
        </authorList>
    </citation>
    <scope>NUCLEOTIDE SEQUENCE [LARGE SCALE GENOMIC DNA]</scope>
    <source>
        <strain evidence="3">s54d21</strain>
    </source>
</reference>
<keyword evidence="1" id="KW-1133">Transmembrane helix</keyword>
<proteinExistence type="predicted"/>
<dbReference type="EMBL" id="JAXIVS010000018">
    <property type="protein sequence ID" value="MDY7232177.1"/>
    <property type="molecule type" value="Genomic_DNA"/>
</dbReference>
<evidence type="ECO:0000256" key="1">
    <source>
        <dbReference type="SAM" id="Phobius"/>
    </source>
</evidence>